<evidence type="ECO:0008006" key="5">
    <source>
        <dbReference type="Google" id="ProtNLM"/>
    </source>
</evidence>
<protein>
    <recommendedName>
        <fullName evidence="5">DUF2127 domain-containing protein</fullName>
    </recommendedName>
</protein>
<reference evidence="3" key="2">
    <citation type="submission" date="2022-05" db="EMBL/GenBank/DDBJ databases">
        <authorList>
            <person name="Kim J.-S."/>
            <person name="Lee K."/>
            <person name="Suh M."/>
            <person name="Eom M."/>
            <person name="Kim J.-S."/>
            <person name="Kim D.-S."/>
            <person name="Ko S.-H."/>
            <person name="Shin Y."/>
            <person name="Lee J.-S."/>
        </authorList>
    </citation>
    <scope>NUCLEOTIDE SEQUENCE</scope>
    <source>
        <strain evidence="3">N237</strain>
    </source>
</reference>
<feature type="region of interest" description="Disordered" evidence="1">
    <location>
        <begin position="177"/>
        <end position="249"/>
    </location>
</feature>
<feature type="compositionally biased region" description="Low complexity" evidence="1">
    <location>
        <begin position="177"/>
        <end position="192"/>
    </location>
</feature>
<gene>
    <name evidence="3" type="ORF">M6D93_18935</name>
</gene>
<keyword evidence="2" id="KW-1133">Transmembrane helix</keyword>
<feature type="compositionally biased region" description="Basic residues" evidence="1">
    <location>
        <begin position="239"/>
        <end position="249"/>
    </location>
</feature>
<sequence>MSPDIADEPTAAPIRPRSVDLGIYAIFVHCAFSVAGALLTLPYHDEFVRRLHEQYPKNSTADIHRAAASGPAIFFALVLAVIYIVLAKFIRDGKNWARWIYAAMAVVLFQDVFRITSVFSKLYPFAMGLAVSLSALASIASLALLFLRTSNPYFRKPGVQRMSLGAMLRPRTSATAAARERAAGGVRRTGTGAADGGGAGGGPGGSGGSGGSEPTVNLQKGTDRTAPAGTTPPVDPRRPRAKSRKSAEQ</sequence>
<dbReference type="EMBL" id="CP097332">
    <property type="protein sequence ID" value="UQX88334.1"/>
    <property type="molecule type" value="Genomic_DNA"/>
</dbReference>
<feature type="transmembrane region" description="Helical" evidence="2">
    <location>
        <begin position="21"/>
        <end position="43"/>
    </location>
</feature>
<reference evidence="3" key="1">
    <citation type="journal article" date="2018" name="Int. J. Syst. Evol. Microbiol.">
        <title>Jatrophihabitans telluris sp. nov., isolated from sediment soil of lava forest wetlands and the emended description of the genus Jatrophihabitans.</title>
        <authorList>
            <person name="Lee K.C."/>
            <person name="Suh M.K."/>
            <person name="Eom M.K."/>
            <person name="Kim K.K."/>
            <person name="Kim J.S."/>
            <person name="Kim D.S."/>
            <person name="Ko S.H."/>
            <person name="Shin Y.K."/>
            <person name="Lee J.S."/>
        </authorList>
    </citation>
    <scope>NUCLEOTIDE SEQUENCE</scope>
    <source>
        <strain evidence="3">N237</strain>
    </source>
</reference>
<proteinExistence type="predicted"/>
<keyword evidence="2" id="KW-0812">Transmembrane</keyword>
<dbReference type="RefSeq" id="WP_249771728.1">
    <property type="nucleotide sequence ID" value="NZ_CP097332.1"/>
</dbReference>
<keyword evidence="4" id="KW-1185">Reference proteome</keyword>
<name>A0ABY4QY50_9ACTN</name>
<dbReference type="Proteomes" id="UP001056336">
    <property type="component" value="Chromosome"/>
</dbReference>
<keyword evidence="2" id="KW-0472">Membrane</keyword>
<accession>A0ABY4QY50</accession>
<evidence type="ECO:0000256" key="2">
    <source>
        <dbReference type="SAM" id="Phobius"/>
    </source>
</evidence>
<feature type="transmembrane region" description="Helical" evidence="2">
    <location>
        <begin position="63"/>
        <end position="87"/>
    </location>
</feature>
<feature type="transmembrane region" description="Helical" evidence="2">
    <location>
        <begin position="99"/>
        <end position="119"/>
    </location>
</feature>
<feature type="transmembrane region" description="Helical" evidence="2">
    <location>
        <begin position="125"/>
        <end position="147"/>
    </location>
</feature>
<organism evidence="3 4">
    <name type="scientific">Jatrophihabitans telluris</name>
    <dbReference type="NCBI Taxonomy" id="2038343"/>
    <lineage>
        <taxon>Bacteria</taxon>
        <taxon>Bacillati</taxon>
        <taxon>Actinomycetota</taxon>
        <taxon>Actinomycetes</taxon>
        <taxon>Jatrophihabitantales</taxon>
        <taxon>Jatrophihabitantaceae</taxon>
        <taxon>Jatrophihabitans</taxon>
    </lineage>
</organism>
<evidence type="ECO:0000313" key="4">
    <source>
        <dbReference type="Proteomes" id="UP001056336"/>
    </source>
</evidence>
<feature type="compositionally biased region" description="Gly residues" evidence="1">
    <location>
        <begin position="193"/>
        <end position="211"/>
    </location>
</feature>
<evidence type="ECO:0000256" key="1">
    <source>
        <dbReference type="SAM" id="MobiDB-lite"/>
    </source>
</evidence>
<evidence type="ECO:0000313" key="3">
    <source>
        <dbReference type="EMBL" id="UQX88334.1"/>
    </source>
</evidence>